<keyword evidence="9 10" id="KW-0413">Isomerase</keyword>
<comment type="cofactor">
    <cofactor evidence="10">
        <name>Mn(2+)</name>
        <dbReference type="ChEBI" id="CHEBI:29035"/>
    </cofactor>
    <text evidence="10">Binds 1 Mn(2+) ion per subunit.</text>
</comment>
<dbReference type="HAMAP" id="MF_00202">
    <property type="entry name" value="Idi"/>
    <property type="match status" value="1"/>
</dbReference>
<feature type="binding site" evidence="10">
    <location>
        <position position="129"/>
    </location>
    <ligand>
        <name>Mn(2+)</name>
        <dbReference type="ChEBI" id="CHEBI:29035"/>
    </ligand>
</feature>
<comment type="function">
    <text evidence="10">Catalyzes the 1,3-allylic rearrangement of the homoallylic substrate isopentenyl (IPP) to its highly electrophilic allylic isomer, dimethylallyl diphosphate (DMAPP).</text>
</comment>
<dbReference type="GO" id="GO:0008299">
    <property type="term" value="P:isoprenoid biosynthetic process"/>
    <property type="evidence" value="ECO:0007669"/>
    <property type="project" value="UniProtKB-UniRule"/>
</dbReference>
<dbReference type="InterPro" id="IPR000086">
    <property type="entry name" value="NUDIX_hydrolase_dom"/>
</dbReference>
<evidence type="ECO:0000256" key="7">
    <source>
        <dbReference type="ARBA" id="ARBA00023211"/>
    </source>
</evidence>
<feature type="binding site" evidence="10">
    <location>
        <position position="100"/>
    </location>
    <ligand>
        <name>Mg(2+)</name>
        <dbReference type="ChEBI" id="CHEBI:18420"/>
    </ligand>
</feature>
<feature type="active site" evidence="10 11">
    <location>
        <position position="129"/>
    </location>
</feature>
<evidence type="ECO:0000256" key="6">
    <source>
        <dbReference type="ARBA" id="ARBA00022842"/>
    </source>
</evidence>
<dbReference type="UniPathway" id="UPA00059">
    <property type="reaction ID" value="UER00104"/>
</dbReference>
<keyword evidence="7 10" id="KW-0464">Manganese</keyword>
<evidence type="ECO:0000256" key="12">
    <source>
        <dbReference type="SAM" id="MobiDB-lite"/>
    </source>
</evidence>
<evidence type="ECO:0000313" key="14">
    <source>
        <dbReference type="EMBL" id="EIF00975.1"/>
    </source>
</evidence>
<evidence type="ECO:0000256" key="9">
    <source>
        <dbReference type="ARBA" id="ARBA00023235"/>
    </source>
</evidence>
<comment type="catalytic activity">
    <reaction evidence="10">
        <text>isopentenyl diphosphate = dimethylallyl diphosphate</text>
        <dbReference type="Rhea" id="RHEA:23284"/>
        <dbReference type="ChEBI" id="CHEBI:57623"/>
        <dbReference type="ChEBI" id="CHEBI:128769"/>
        <dbReference type="EC" id="5.3.3.2"/>
    </reaction>
</comment>
<sequence length="216" mass="24162">MKGGNAAMTSILDPDVEYVVLCGSRHERIGYAPKAEVHHESTPLHLAFSCYLFDQEGNFLVTWRAKHKRTFPGVRTNSCCGHPGPGEIIPDAIARRLAEELGTTADRIELVLPEFRYEATMADGVRENEVCPVYRATVNTRPNVVPNPEEVDDTAWVPWRQFVAEVEADRTSVSPWCALQVDQLLALGPDPLSWPVSDDSRLPDAAREPLEARRWT</sequence>
<dbReference type="PROSITE" id="PS51462">
    <property type="entry name" value="NUDIX"/>
    <property type="match status" value="1"/>
</dbReference>
<keyword evidence="15" id="KW-1185">Reference proteome</keyword>
<reference evidence="14 15" key="1">
    <citation type="submission" date="2011-09" db="EMBL/GenBank/DDBJ databases">
        <authorList>
            <consortium name="US DOE Joint Genome Institute (JGI-PGF)"/>
            <person name="Lucas S."/>
            <person name="Han J."/>
            <person name="Lapidus A."/>
            <person name="Cheng J.-F."/>
            <person name="Goodwin L."/>
            <person name="Pitluck S."/>
            <person name="Peters L."/>
            <person name="Land M.L."/>
            <person name="Hauser L."/>
            <person name="Brambilla E."/>
            <person name="Klenk H.-P."/>
            <person name="Woyke T.J."/>
        </authorList>
    </citation>
    <scope>NUCLEOTIDE SEQUENCE [LARGE SCALE GENOMIC DNA]</scope>
    <source>
        <strain evidence="14 15">K62</strain>
    </source>
</reference>
<dbReference type="Proteomes" id="UP000005087">
    <property type="component" value="Chromosome"/>
</dbReference>
<protein>
    <recommendedName>
        <fullName evidence="3 10">Isopentenyl-diphosphate Delta-isomerase</fullName>
        <shortName evidence="10">IPP isomerase</shortName>
        <ecNumber evidence="3 10">5.3.3.2</ecNumber>
    </recommendedName>
    <alternativeName>
        <fullName evidence="10">IPP:DMAPP isomerase</fullName>
    </alternativeName>
    <alternativeName>
        <fullName evidence="10">Isopentenyl pyrophosphate isomerase</fullName>
    </alternativeName>
</protein>
<dbReference type="NCBIfam" id="NF002995">
    <property type="entry name" value="PRK03759.1"/>
    <property type="match status" value="1"/>
</dbReference>
<feature type="binding site" evidence="10">
    <location>
        <position position="82"/>
    </location>
    <ligand>
        <name>Mn(2+)</name>
        <dbReference type="ChEBI" id="CHEBI:29035"/>
    </ligand>
</feature>
<dbReference type="CDD" id="cd02885">
    <property type="entry name" value="NUDIX_IPP_Isomerase"/>
    <property type="match status" value="1"/>
</dbReference>
<accession>I1D7Q0</accession>
<dbReference type="PIRSF" id="PIRSF018427">
    <property type="entry name" value="Isopntndiph_ism"/>
    <property type="match status" value="1"/>
</dbReference>
<evidence type="ECO:0000256" key="2">
    <source>
        <dbReference type="ARBA" id="ARBA00007579"/>
    </source>
</evidence>
<dbReference type="EC" id="5.3.3.2" evidence="3 10"/>
<feature type="compositionally biased region" description="Basic and acidic residues" evidence="12">
    <location>
        <begin position="198"/>
        <end position="216"/>
    </location>
</feature>
<evidence type="ECO:0000256" key="8">
    <source>
        <dbReference type="ARBA" id="ARBA00023229"/>
    </source>
</evidence>
<dbReference type="InterPro" id="IPR011876">
    <property type="entry name" value="IsopentenylPP_isomerase_typ1"/>
</dbReference>
<evidence type="ECO:0000256" key="1">
    <source>
        <dbReference type="ARBA" id="ARBA00004826"/>
    </source>
</evidence>
<evidence type="ECO:0000259" key="13">
    <source>
        <dbReference type="PROSITE" id="PS51462"/>
    </source>
</evidence>
<evidence type="ECO:0000256" key="3">
    <source>
        <dbReference type="ARBA" id="ARBA00012057"/>
    </source>
</evidence>
<organism evidence="14 15">
    <name type="scientific">Saccharomonospora glauca K62</name>
    <dbReference type="NCBI Taxonomy" id="928724"/>
    <lineage>
        <taxon>Bacteria</taxon>
        <taxon>Bacillati</taxon>
        <taxon>Actinomycetota</taxon>
        <taxon>Actinomycetes</taxon>
        <taxon>Pseudonocardiales</taxon>
        <taxon>Pseudonocardiaceae</taxon>
        <taxon>Saccharomonospora</taxon>
    </lineage>
</organism>
<dbReference type="eggNOG" id="COG1443">
    <property type="taxonomic scope" value="Bacteria"/>
</dbReference>
<reference evidence="15" key="2">
    <citation type="submission" date="2012-01" db="EMBL/GenBank/DDBJ databases">
        <title>Noncontiguous Finished sequence of chromosome of Saccharomonospora glauca K62.</title>
        <authorList>
            <consortium name="US DOE Joint Genome Institute"/>
            <person name="Lucas S."/>
            <person name="Han J."/>
            <person name="Lapidus A."/>
            <person name="Cheng J.-F."/>
            <person name="Goodwin L."/>
            <person name="Pitluck S."/>
            <person name="Peters L."/>
            <person name="Mikhailova N."/>
            <person name="Held B."/>
            <person name="Detter J.C."/>
            <person name="Han C."/>
            <person name="Tapia R."/>
            <person name="Land M."/>
            <person name="Hauser L."/>
            <person name="Kyrpides N."/>
            <person name="Ivanova N."/>
            <person name="Pagani I."/>
            <person name="Brambilla E.-M."/>
            <person name="Klenk H.-P."/>
            <person name="Woyke T."/>
        </authorList>
    </citation>
    <scope>NUCLEOTIDE SEQUENCE [LARGE SCALE GENOMIC DNA]</scope>
    <source>
        <strain evidence="15">K62</strain>
    </source>
</reference>
<comment type="pathway">
    <text evidence="1 10">Isoprenoid biosynthesis; dimethylallyl diphosphate biosynthesis; dimethylallyl diphosphate from isopentenyl diphosphate: step 1/1.</text>
</comment>
<dbReference type="InterPro" id="IPR056375">
    <property type="entry name" value="Idi_bact"/>
</dbReference>
<keyword evidence="6 10" id="KW-0460">Magnesium</keyword>
<dbReference type="GO" id="GO:0004452">
    <property type="term" value="F:isopentenyl-diphosphate delta-isomerase activity"/>
    <property type="evidence" value="ECO:0007669"/>
    <property type="project" value="UniProtKB-UniRule"/>
</dbReference>
<dbReference type="PANTHER" id="PTHR10885">
    <property type="entry name" value="ISOPENTENYL-DIPHOSPHATE DELTA-ISOMERASE"/>
    <property type="match status" value="1"/>
</dbReference>
<comment type="subcellular location">
    <subcellularLocation>
        <location evidence="10">Cytoplasm</location>
    </subcellularLocation>
</comment>
<feature type="domain" description="Nudix hydrolase" evidence="13">
    <location>
        <begin position="43"/>
        <end position="179"/>
    </location>
</feature>
<dbReference type="NCBIfam" id="TIGR02150">
    <property type="entry name" value="IPP_isom_1"/>
    <property type="match status" value="1"/>
</dbReference>
<dbReference type="STRING" id="928724.SacglDRAFT_04143"/>
<dbReference type="EMBL" id="CM001484">
    <property type="protein sequence ID" value="EIF00975.1"/>
    <property type="molecule type" value="Genomic_DNA"/>
</dbReference>
<keyword evidence="8 10" id="KW-0414">Isoprene biosynthesis</keyword>
<feature type="binding site" evidence="10">
    <location>
        <position position="45"/>
    </location>
    <ligand>
        <name>Mn(2+)</name>
        <dbReference type="ChEBI" id="CHEBI:29035"/>
    </ligand>
</feature>
<feature type="binding site" evidence="10">
    <location>
        <position position="127"/>
    </location>
    <ligand>
        <name>Mn(2+)</name>
        <dbReference type="ChEBI" id="CHEBI:29035"/>
    </ligand>
</feature>
<dbReference type="AlphaFoldDB" id="I1D7Q0"/>
<feature type="binding site" evidence="10">
    <location>
        <position position="38"/>
    </location>
    <ligand>
        <name>Mn(2+)</name>
        <dbReference type="ChEBI" id="CHEBI:29035"/>
    </ligand>
</feature>
<dbReference type="InterPro" id="IPR015797">
    <property type="entry name" value="NUDIX_hydrolase-like_dom_sf"/>
</dbReference>
<comment type="similarity">
    <text evidence="2 10">Belongs to the IPP isomerase type 1 family.</text>
</comment>
<feature type="region of interest" description="Disordered" evidence="12">
    <location>
        <begin position="196"/>
        <end position="216"/>
    </location>
</feature>
<dbReference type="SUPFAM" id="SSF55811">
    <property type="entry name" value="Nudix"/>
    <property type="match status" value="1"/>
</dbReference>
<dbReference type="Gene3D" id="3.90.79.10">
    <property type="entry name" value="Nucleoside Triphosphate Pyrophosphohydrolase"/>
    <property type="match status" value="1"/>
</dbReference>
<name>I1D7Q0_9PSEU</name>
<dbReference type="PANTHER" id="PTHR10885:SF0">
    <property type="entry name" value="ISOPENTENYL-DIPHOSPHATE DELTA-ISOMERASE"/>
    <property type="match status" value="1"/>
</dbReference>
<dbReference type="Pfam" id="PF00293">
    <property type="entry name" value="NUDIX"/>
    <property type="match status" value="1"/>
</dbReference>
<evidence type="ECO:0000313" key="15">
    <source>
        <dbReference type="Proteomes" id="UP000005087"/>
    </source>
</evidence>
<dbReference type="GO" id="GO:0050992">
    <property type="term" value="P:dimethylallyl diphosphate biosynthetic process"/>
    <property type="evidence" value="ECO:0007669"/>
    <property type="project" value="UniProtKB-UniRule"/>
</dbReference>
<evidence type="ECO:0000256" key="5">
    <source>
        <dbReference type="ARBA" id="ARBA00022723"/>
    </source>
</evidence>
<comment type="cofactor">
    <cofactor evidence="10">
        <name>Mg(2+)</name>
        <dbReference type="ChEBI" id="CHEBI:18420"/>
    </cofactor>
    <text evidence="10">Binds 1 Mg(2+) ion per subunit. The magnesium ion binds only when substrate is bound.</text>
</comment>
<evidence type="ECO:0000256" key="10">
    <source>
        <dbReference type="HAMAP-Rule" id="MF_00202"/>
    </source>
</evidence>
<dbReference type="HOGENOM" id="CLU_060552_2_0_11"/>
<feature type="active site" evidence="10 11">
    <location>
        <position position="80"/>
    </location>
</feature>
<evidence type="ECO:0000256" key="4">
    <source>
        <dbReference type="ARBA" id="ARBA00022490"/>
    </source>
</evidence>
<keyword evidence="4 10" id="KW-0963">Cytoplasm</keyword>
<keyword evidence="5 10" id="KW-0479">Metal-binding</keyword>
<dbReference type="GO" id="GO:0046872">
    <property type="term" value="F:metal ion binding"/>
    <property type="evidence" value="ECO:0007669"/>
    <property type="project" value="UniProtKB-KW"/>
</dbReference>
<proteinExistence type="inferred from homology"/>
<evidence type="ECO:0000256" key="11">
    <source>
        <dbReference type="PIRSR" id="PIRSR018427-1"/>
    </source>
</evidence>
<dbReference type="GO" id="GO:0005737">
    <property type="term" value="C:cytoplasm"/>
    <property type="evidence" value="ECO:0007669"/>
    <property type="project" value="UniProtKB-SubCell"/>
</dbReference>
<gene>
    <name evidence="10" type="primary">idi</name>
    <name evidence="14" type="ORF">SacglDRAFT_04143</name>
</gene>